<dbReference type="EMBL" id="JADZSC010000004">
    <property type="protein sequence ID" value="MBH0231641.1"/>
    <property type="molecule type" value="Genomic_DNA"/>
</dbReference>
<accession>A0A931HYQ1</accession>
<dbReference type="AlphaFoldDB" id="A0A931HYQ1"/>
<gene>
    <name evidence="1" type="ORF">H0267_15630</name>
</gene>
<reference evidence="1 2" key="1">
    <citation type="journal article" date="2005" name="Int. J. Syst. Evol. Microbiol.">
        <title>Halobacillus yeomjeoni sp. nov., isolated from a marine solar saltern in Korea.</title>
        <authorList>
            <person name="Yoon J.H."/>
            <person name="Kang S.J."/>
            <person name="Lee C.H."/>
            <person name="Oh H.W."/>
            <person name="Oh T.K."/>
        </authorList>
    </citation>
    <scope>NUCLEOTIDE SEQUENCE [LARGE SCALE GENOMIC DNA]</scope>
    <source>
        <strain evidence="1 2">KCTC 3957</strain>
    </source>
</reference>
<dbReference type="Proteomes" id="UP000614490">
    <property type="component" value="Unassembled WGS sequence"/>
</dbReference>
<keyword evidence="2" id="KW-1185">Reference proteome</keyword>
<organism evidence="1 2">
    <name type="scientific">Halobacillus yeomjeoni</name>
    <dbReference type="NCBI Taxonomy" id="311194"/>
    <lineage>
        <taxon>Bacteria</taxon>
        <taxon>Bacillati</taxon>
        <taxon>Bacillota</taxon>
        <taxon>Bacilli</taxon>
        <taxon>Bacillales</taxon>
        <taxon>Bacillaceae</taxon>
        <taxon>Halobacillus</taxon>
    </lineage>
</organism>
<sequence length="477" mass="54380">MTVKKKWQWGSIALILLLLAAGTYISTSERNGKLTFSEDYKPMRKAKAVDKEELPASWRQVSRKEDVESFYQKAVPGYSLAREQEVMTSPNVSARIQNRDGRVQINNVWHSGKRIYLFYSIDLSALIEENENSRTQPLPMLESLVWNETKNNDRKSMHGRIVHQPKGMVFNNRLYTVARVVPAHKPLDEVNQDQRDPFEPFNQTIPTTMNLNIGGKVYSSDSVAVQYRYQPVDHKLKEYEFTGTYETDKIRLKPLSLSLGLDKTTLMVKVEGDSKKSILAIEGDLLGADGERLPVVPYLKPVPERKNVYEMTIHASFSKVPDEVELRVARIQFRGDASYTFNLDLSDYDLEERYIHVNKTVVEVEGTNVKLNKISNDPSNRFSVHLTYEPENHDQDIILSGFPSPSEQNNGYPAETIHITSDNGKSDSSAPSVSWGNHTKLDVKPKLIEDAENIQIKVTDVSYSRKVGQSFYTRDEN</sequence>
<protein>
    <submittedName>
        <fullName evidence="1">Uncharacterized protein</fullName>
    </submittedName>
</protein>
<dbReference type="RefSeq" id="WP_197318277.1">
    <property type="nucleotide sequence ID" value="NZ_JADZSC010000004.1"/>
</dbReference>
<comment type="caution">
    <text evidence="1">The sequence shown here is derived from an EMBL/GenBank/DDBJ whole genome shotgun (WGS) entry which is preliminary data.</text>
</comment>
<evidence type="ECO:0000313" key="1">
    <source>
        <dbReference type="EMBL" id="MBH0231641.1"/>
    </source>
</evidence>
<name>A0A931HYQ1_9BACI</name>
<proteinExistence type="predicted"/>
<evidence type="ECO:0000313" key="2">
    <source>
        <dbReference type="Proteomes" id="UP000614490"/>
    </source>
</evidence>